<dbReference type="FunFam" id="3.30.70.270:FF:000020">
    <property type="entry name" value="Transposon Tf2-6 polyprotein-like Protein"/>
    <property type="match status" value="1"/>
</dbReference>
<evidence type="ECO:0000256" key="6">
    <source>
        <dbReference type="SAM" id="MobiDB-lite"/>
    </source>
</evidence>
<dbReference type="SUPFAM" id="SSF53098">
    <property type="entry name" value="Ribonuclease H-like"/>
    <property type="match status" value="1"/>
</dbReference>
<dbReference type="InterPro" id="IPR050951">
    <property type="entry name" value="Retrovirus_Pol_polyprotein"/>
</dbReference>
<dbReference type="AlphaFoldDB" id="A0A6L2JUF2"/>
<evidence type="ECO:0000259" key="7">
    <source>
        <dbReference type="PROSITE" id="PS50994"/>
    </source>
</evidence>
<dbReference type="Pfam" id="PF17919">
    <property type="entry name" value="RT_RNaseH_2"/>
    <property type="match status" value="1"/>
</dbReference>
<name>A0A6L2JUF2_TANCI</name>
<dbReference type="PANTHER" id="PTHR37984:SF5">
    <property type="entry name" value="PROTEIN NYNRIN-LIKE"/>
    <property type="match status" value="1"/>
</dbReference>
<dbReference type="Gene3D" id="2.40.70.10">
    <property type="entry name" value="Acid Proteases"/>
    <property type="match status" value="1"/>
</dbReference>
<dbReference type="InterPro" id="IPR041577">
    <property type="entry name" value="RT_RNaseH_2"/>
</dbReference>
<dbReference type="InterPro" id="IPR001584">
    <property type="entry name" value="Integrase_cat-core"/>
</dbReference>
<dbReference type="GO" id="GO:0004519">
    <property type="term" value="F:endonuclease activity"/>
    <property type="evidence" value="ECO:0007669"/>
    <property type="project" value="UniProtKB-KW"/>
</dbReference>
<feature type="compositionally biased region" description="Low complexity" evidence="6">
    <location>
        <begin position="69"/>
        <end position="89"/>
    </location>
</feature>
<sequence length="1256" mass="141750">MIKAVDAKCETCGGPHSFTKYPAVGGYTQETAYATTGNYNSGGNSYQPQGDCNLLSYRSNNYFGPPGFNQPNVQNRLNQNQNQSYNPNQGTNQANYQNRGSNFNQGNNQNQVFNQGRGNNFNQDPTYQAQTHQPQVGEFQAYMKANDGVTKNMQTQMTSLTNLNLELKNLFGQFMRTSVASSLGTGSLPSNTIPNPLEDHKAIITRSGVTLAGPSVSLSSSSKEVDQEPETIIDQVTKDTVQPSTKNIQPLMVQKQNPIYEPVVAPKPKPTIPYLSRVNKQKLHEKDDNLALKFIEIFRNLHFELSFTDTLLHMPKFALMFKSLLNNKEKLFDLAMTPVNESYSAVILKQLSEKLGDPGKFLIPCDFPEFDECLALADLGASINMMPLFICKKLSFPELTSTQMILELPDRFTTRPAGIAEEVFVKVGKFHFPTDFVVVDYVVDLRFPLILGRPFLRTGRALIDVYGEELTLRVDDEPITFKVGQTSKYSYNDAESINRVDMIDVACEVTNNCSLPPLMPFKGGDFILEEIEACLTSESIPSRIDDTDLDLEGDILLLEELVNNDPSLSRLPLKNLNVEEIKTVKSSIDEPLELELKELPSHLEYAYLEGTNKLPVIIAKDLKDDEKEALLKVLKSHKRAIAWKISDIKGIDPRFCTHKILMEDDYKPTVQSQIWVNPKIHEVIKKEVIKLLDAGMIHPIYDSPWVIPIHCVPKKDGITVVENENNELIPTRLVMGWRVYIDYRKLNDATRKDHFPLLFMDQIGNCHRIFKNGLEVDRAKVDVIAKLPHPTIVKGVRSFLGHAGIYQRFVQDFSKIARPMTHLLEKETPFVFSKYCIDAFETLKKKLTKALILVVPDWNLPFELMCDASDFAIDAVLGQRPTEGHHGANFTAKKVFDAGFFWPTIYRDAHDLVTRCDACQRQGKILQRDEMPQNAIQVCEIFDVWGINFMGPFPSSRRNKYIFVVFDYLSKWVEAKALPTNDAWVVVKFLKSLFSRFGTPRAIIRDRGTHFCNEQFAKVMLKYEVTNRLFIAYQLQTSRQVEVSNRGLKRILERTVGENRTSWPEKLEDALWAFKTAYKTLIGCTPYKLVYGKSCHLPIELEHKAYLALKHANFDLKTAKITGSFNLINLISFIFSGKLKTRWFGPFTIAHVFPYGTIKLSQSDGLDFKAARCCLVGGLTAQMGRLFAVAAAWGGCGCRTAARGCRTAAIRTCLFRGHGSRNKGVFVSGQQQIGCLFSCNNSRGGNVWFGCFKQPG</sequence>
<keyword evidence="1" id="KW-0808">Transferase</keyword>
<evidence type="ECO:0000256" key="2">
    <source>
        <dbReference type="ARBA" id="ARBA00022695"/>
    </source>
</evidence>
<dbReference type="GO" id="GO:0003676">
    <property type="term" value="F:nucleic acid binding"/>
    <property type="evidence" value="ECO:0007669"/>
    <property type="project" value="InterPro"/>
</dbReference>
<feature type="compositionally biased region" description="Low complexity" evidence="6">
    <location>
        <begin position="97"/>
        <end position="123"/>
    </location>
</feature>
<dbReference type="Gene3D" id="3.30.420.10">
    <property type="entry name" value="Ribonuclease H-like superfamily/Ribonuclease H"/>
    <property type="match status" value="1"/>
</dbReference>
<evidence type="ECO:0000256" key="4">
    <source>
        <dbReference type="ARBA" id="ARBA00022759"/>
    </source>
</evidence>
<dbReference type="PROSITE" id="PS50994">
    <property type="entry name" value="INTEGRASE"/>
    <property type="match status" value="1"/>
</dbReference>
<evidence type="ECO:0000313" key="8">
    <source>
        <dbReference type="EMBL" id="GEU40616.1"/>
    </source>
</evidence>
<dbReference type="InterPro" id="IPR021109">
    <property type="entry name" value="Peptidase_aspartic_dom_sf"/>
</dbReference>
<proteinExistence type="predicted"/>
<gene>
    <name evidence="8" type="ORF">Tci_012594</name>
</gene>
<keyword evidence="3" id="KW-0540">Nuclease</keyword>
<dbReference type="InterPro" id="IPR043502">
    <property type="entry name" value="DNA/RNA_pol_sf"/>
</dbReference>
<evidence type="ECO:0000256" key="5">
    <source>
        <dbReference type="ARBA" id="ARBA00023268"/>
    </source>
</evidence>
<keyword evidence="4" id="KW-0255">Endonuclease</keyword>
<dbReference type="Pfam" id="PF00665">
    <property type="entry name" value="rve"/>
    <property type="match status" value="1"/>
</dbReference>
<dbReference type="SUPFAM" id="SSF56672">
    <property type="entry name" value="DNA/RNA polymerases"/>
    <property type="match status" value="1"/>
</dbReference>
<dbReference type="Gene3D" id="3.30.70.270">
    <property type="match status" value="1"/>
</dbReference>
<feature type="region of interest" description="Disordered" evidence="6">
    <location>
        <begin position="63"/>
        <end position="127"/>
    </location>
</feature>
<keyword evidence="2" id="KW-0548">Nucleotidyltransferase</keyword>
<reference evidence="8" key="1">
    <citation type="journal article" date="2019" name="Sci. Rep.">
        <title>Draft genome of Tanacetum cinerariifolium, the natural source of mosquito coil.</title>
        <authorList>
            <person name="Yamashiro T."/>
            <person name="Shiraishi A."/>
            <person name="Satake H."/>
            <person name="Nakayama K."/>
        </authorList>
    </citation>
    <scope>NUCLEOTIDE SEQUENCE</scope>
</reference>
<dbReference type="CDD" id="cd00303">
    <property type="entry name" value="retropepsin_like"/>
    <property type="match status" value="1"/>
</dbReference>
<dbReference type="PANTHER" id="PTHR37984">
    <property type="entry name" value="PROTEIN CBG26694"/>
    <property type="match status" value="1"/>
</dbReference>
<dbReference type="InterPro" id="IPR043128">
    <property type="entry name" value="Rev_trsase/Diguanyl_cyclase"/>
</dbReference>
<dbReference type="GO" id="GO:0003964">
    <property type="term" value="F:RNA-directed DNA polymerase activity"/>
    <property type="evidence" value="ECO:0007669"/>
    <property type="project" value="UniProtKB-KW"/>
</dbReference>
<comment type="caution">
    <text evidence="8">The sequence shown here is derived from an EMBL/GenBank/DDBJ whole genome shotgun (WGS) entry which is preliminary data.</text>
</comment>
<keyword evidence="8" id="KW-0695">RNA-directed DNA polymerase</keyword>
<dbReference type="Gene3D" id="3.10.10.10">
    <property type="entry name" value="HIV Type 1 Reverse Transcriptase, subunit A, domain 1"/>
    <property type="match status" value="1"/>
</dbReference>
<dbReference type="EMBL" id="BKCJ010001326">
    <property type="protein sequence ID" value="GEU40616.1"/>
    <property type="molecule type" value="Genomic_DNA"/>
</dbReference>
<keyword evidence="5" id="KW-0511">Multifunctional enzyme</keyword>
<evidence type="ECO:0000256" key="1">
    <source>
        <dbReference type="ARBA" id="ARBA00022679"/>
    </source>
</evidence>
<dbReference type="InterPro" id="IPR036397">
    <property type="entry name" value="RNaseH_sf"/>
</dbReference>
<feature type="domain" description="Integrase catalytic" evidence="7">
    <location>
        <begin position="928"/>
        <end position="1094"/>
    </location>
</feature>
<keyword evidence="4" id="KW-0378">Hydrolase</keyword>
<protein>
    <submittedName>
        <fullName evidence="8">Reverse transcriptase domain-containing protein</fullName>
    </submittedName>
</protein>
<evidence type="ECO:0000256" key="3">
    <source>
        <dbReference type="ARBA" id="ARBA00022722"/>
    </source>
</evidence>
<dbReference type="InterPro" id="IPR012337">
    <property type="entry name" value="RNaseH-like_sf"/>
</dbReference>
<accession>A0A6L2JUF2</accession>
<dbReference type="GO" id="GO:0015074">
    <property type="term" value="P:DNA integration"/>
    <property type="evidence" value="ECO:0007669"/>
    <property type="project" value="InterPro"/>
</dbReference>
<organism evidence="8">
    <name type="scientific">Tanacetum cinerariifolium</name>
    <name type="common">Dalmatian daisy</name>
    <name type="synonym">Chrysanthemum cinerariifolium</name>
    <dbReference type="NCBI Taxonomy" id="118510"/>
    <lineage>
        <taxon>Eukaryota</taxon>
        <taxon>Viridiplantae</taxon>
        <taxon>Streptophyta</taxon>
        <taxon>Embryophyta</taxon>
        <taxon>Tracheophyta</taxon>
        <taxon>Spermatophyta</taxon>
        <taxon>Magnoliopsida</taxon>
        <taxon>eudicotyledons</taxon>
        <taxon>Gunneridae</taxon>
        <taxon>Pentapetalae</taxon>
        <taxon>asterids</taxon>
        <taxon>campanulids</taxon>
        <taxon>Asterales</taxon>
        <taxon>Asteraceae</taxon>
        <taxon>Asteroideae</taxon>
        <taxon>Anthemideae</taxon>
        <taxon>Anthemidinae</taxon>
        <taxon>Tanacetum</taxon>
    </lineage>
</organism>